<organism evidence="12 13">
    <name type="scientific">Rotaria sordida</name>
    <dbReference type="NCBI Taxonomy" id="392033"/>
    <lineage>
        <taxon>Eukaryota</taxon>
        <taxon>Metazoa</taxon>
        <taxon>Spiralia</taxon>
        <taxon>Gnathifera</taxon>
        <taxon>Rotifera</taxon>
        <taxon>Eurotatoria</taxon>
        <taxon>Bdelloidea</taxon>
        <taxon>Philodinida</taxon>
        <taxon>Philodinidae</taxon>
        <taxon>Rotaria</taxon>
    </lineage>
</organism>
<evidence type="ECO:0000256" key="7">
    <source>
        <dbReference type="ARBA" id="ARBA00023002"/>
    </source>
</evidence>
<evidence type="ECO:0000256" key="6">
    <source>
        <dbReference type="ARBA" id="ARBA00022964"/>
    </source>
</evidence>
<dbReference type="AlphaFoldDB" id="A0A814GFZ2"/>
<comment type="caution">
    <text evidence="12">The sequence shown here is derived from an EMBL/GenBank/DDBJ whole genome shotgun (WGS) entry which is preliminary data.</text>
</comment>
<protein>
    <recommendedName>
        <fullName evidence="3 11">Cysteine dioxygenase</fullName>
        <ecNumber evidence="3 11">1.13.11.20</ecNumber>
    </recommendedName>
</protein>
<evidence type="ECO:0000256" key="9">
    <source>
        <dbReference type="PIRSR" id="PIRSR610300-50"/>
    </source>
</evidence>
<evidence type="ECO:0000256" key="11">
    <source>
        <dbReference type="RuleBase" id="RU366010"/>
    </source>
</evidence>
<evidence type="ECO:0000313" key="12">
    <source>
        <dbReference type="EMBL" id="CAF0995841.1"/>
    </source>
</evidence>
<dbReference type="GO" id="GO:0019448">
    <property type="term" value="P:L-cysteine catabolic process"/>
    <property type="evidence" value="ECO:0007669"/>
    <property type="project" value="TreeGrafter"/>
</dbReference>
<keyword evidence="6 11" id="KW-0223">Dioxygenase</keyword>
<dbReference type="InterPro" id="IPR010300">
    <property type="entry name" value="CDO_1"/>
</dbReference>
<name>A0A814GFZ2_9BILA</name>
<dbReference type="InterPro" id="IPR014710">
    <property type="entry name" value="RmlC-like_jellyroll"/>
</dbReference>
<evidence type="ECO:0000256" key="4">
    <source>
        <dbReference type="ARBA" id="ARBA00022723"/>
    </source>
</evidence>
<accession>A0A814GFZ2</accession>
<reference evidence="12" key="1">
    <citation type="submission" date="2021-02" db="EMBL/GenBank/DDBJ databases">
        <authorList>
            <person name="Nowell W R."/>
        </authorList>
    </citation>
    <scope>NUCLEOTIDE SEQUENCE</scope>
</reference>
<dbReference type="SUPFAM" id="SSF51182">
    <property type="entry name" value="RmlC-like cupins"/>
    <property type="match status" value="1"/>
</dbReference>
<evidence type="ECO:0000256" key="2">
    <source>
        <dbReference type="ARBA" id="ARBA00006622"/>
    </source>
</evidence>
<comment type="catalytic activity">
    <reaction evidence="11">
        <text>L-cysteine + O2 = 3-sulfino-L-alanine + H(+)</text>
        <dbReference type="Rhea" id="RHEA:20441"/>
        <dbReference type="ChEBI" id="CHEBI:15378"/>
        <dbReference type="ChEBI" id="CHEBI:15379"/>
        <dbReference type="ChEBI" id="CHEBI:35235"/>
        <dbReference type="ChEBI" id="CHEBI:61085"/>
        <dbReference type="EC" id="1.13.11.20"/>
    </reaction>
</comment>
<dbReference type="GO" id="GO:0008198">
    <property type="term" value="F:ferrous iron binding"/>
    <property type="evidence" value="ECO:0007669"/>
    <property type="project" value="UniProtKB-ARBA"/>
</dbReference>
<evidence type="ECO:0000256" key="3">
    <source>
        <dbReference type="ARBA" id="ARBA00013133"/>
    </source>
</evidence>
<dbReference type="PANTHER" id="PTHR12918">
    <property type="entry name" value="CYSTEINE DIOXYGENASE"/>
    <property type="match status" value="1"/>
</dbReference>
<comment type="similarity">
    <text evidence="2 11">Belongs to the cysteine dioxygenase family.</text>
</comment>
<dbReference type="Pfam" id="PF05995">
    <property type="entry name" value="CDO_I"/>
    <property type="match status" value="1"/>
</dbReference>
<feature type="binding site" evidence="10">
    <location>
        <position position="164"/>
    </location>
    <ligand>
        <name>Fe cation</name>
        <dbReference type="ChEBI" id="CHEBI:24875"/>
        <note>catalytic</note>
    </ligand>
</feature>
<sequence length="216" mass="25431">MTETLNKSNEIQLIHKKSFDDNNNTSYLSIQPNSLDELIELLHNVFSTNEIDIDYIYTIMNNYKGTINEWLPYIKFQSDHYTRNLVDNGNGKFNLMILCWAENQGSSIHDHTNSHCFLKCLQGTLIETRYAWPTFEKTESMHIFNRVELTEGQVTYINDSIGLHRIENPSHTEKVITLHLYIPPFDHCNIFNEHTSCMNEIKMIFHSIREQLTRNE</sequence>
<dbReference type="GO" id="GO:0017172">
    <property type="term" value="F:cysteine dioxygenase activity"/>
    <property type="evidence" value="ECO:0007669"/>
    <property type="project" value="UniProtKB-UniRule"/>
</dbReference>
<dbReference type="FunFam" id="2.60.120.10:FF:000045">
    <property type="entry name" value="Cysteine dioxygenase 1"/>
    <property type="match status" value="1"/>
</dbReference>
<dbReference type="EC" id="1.13.11.20" evidence="3 11"/>
<keyword evidence="8 10" id="KW-0408">Iron</keyword>
<keyword evidence="5 9" id="KW-0883">Thioether bond</keyword>
<dbReference type="EMBL" id="CAJNOT010000478">
    <property type="protein sequence ID" value="CAF0995841.1"/>
    <property type="molecule type" value="Genomic_DNA"/>
</dbReference>
<gene>
    <name evidence="12" type="ORF">ZHD862_LOCUS12263</name>
</gene>
<dbReference type="InterPro" id="IPR011051">
    <property type="entry name" value="RmlC_Cupin_sf"/>
</dbReference>
<feature type="binding site" evidence="10">
    <location>
        <position position="111"/>
    </location>
    <ligand>
        <name>Fe cation</name>
        <dbReference type="ChEBI" id="CHEBI:24875"/>
        <note>catalytic</note>
    </ligand>
</feature>
<keyword evidence="7 11" id="KW-0560">Oxidoreductase</keyword>
<proteinExistence type="inferred from homology"/>
<dbReference type="Gene3D" id="2.60.120.10">
    <property type="entry name" value="Jelly Rolls"/>
    <property type="match status" value="1"/>
</dbReference>
<feature type="cross-link" description="3'-(S-cysteinyl)-tyrosine (Cys-Tyr)" evidence="9">
    <location>
        <begin position="116"/>
        <end position="181"/>
    </location>
</feature>
<comment type="cofactor">
    <cofactor evidence="11">
        <name>Fe cation</name>
        <dbReference type="ChEBI" id="CHEBI:24875"/>
    </cofactor>
    <text evidence="11">Binds 1 Fe cation per subunit.</text>
</comment>
<dbReference type="GO" id="GO:0042412">
    <property type="term" value="P:taurine biosynthetic process"/>
    <property type="evidence" value="ECO:0007669"/>
    <property type="project" value="UniProtKB-UniRule"/>
</dbReference>
<dbReference type="Proteomes" id="UP000663864">
    <property type="component" value="Unassembled WGS sequence"/>
</dbReference>
<dbReference type="PANTHER" id="PTHR12918:SF1">
    <property type="entry name" value="CYSTEINE DIOXYGENASE TYPE 1"/>
    <property type="match status" value="1"/>
</dbReference>
<comment type="pathway">
    <text evidence="1 11">Organosulfur biosynthesis; taurine biosynthesis; hypotaurine from L-cysteine: step 1/2.</text>
</comment>
<evidence type="ECO:0000313" key="13">
    <source>
        <dbReference type="Proteomes" id="UP000663864"/>
    </source>
</evidence>
<dbReference type="UniPathway" id="UPA00012">
    <property type="reaction ID" value="UER00537"/>
</dbReference>
<keyword evidence="4 10" id="KW-0479">Metal-binding</keyword>
<evidence type="ECO:0000256" key="8">
    <source>
        <dbReference type="ARBA" id="ARBA00023004"/>
    </source>
</evidence>
<dbReference type="CDD" id="cd10548">
    <property type="entry name" value="cupin_CDO"/>
    <property type="match status" value="1"/>
</dbReference>
<feature type="binding site" evidence="10">
    <location>
        <position position="109"/>
    </location>
    <ligand>
        <name>Fe cation</name>
        <dbReference type="ChEBI" id="CHEBI:24875"/>
        <note>catalytic</note>
    </ligand>
</feature>
<evidence type="ECO:0000256" key="10">
    <source>
        <dbReference type="PIRSR" id="PIRSR610300-51"/>
    </source>
</evidence>
<evidence type="ECO:0000256" key="1">
    <source>
        <dbReference type="ARBA" id="ARBA00004759"/>
    </source>
</evidence>
<evidence type="ECO:0000256" key="5">
    <source>
        <dbReference type="ARBA" id="ARBA00022784"/>
    </source>
</evidence>